<evidence type="ECO:0000256" key="4">
    <source>
        <dbReference type="PROSITE-ProRule" id="PRU00228"/>
    </source>
</evidence>
<keyword evidence="3" id="KW-0862">Zinc</keyword>
<keyword evidence="1" id="KW-0479">Metal-binding</keyword>
<dbReference type="Proteomes" id="UP000230069">
    <property type="component" value="Unassembled WGS sequence"/>
</dbReference>
<dbReference type="GO" id="GO:0043161">
    <property type="term" value="P:proteasome-mediated ubiquitin-dependent protein catabolic process"/>
    <property type="evidence" value="ECO:0007669"/>
    <property type="project" value="TreeGrafter"/>
</dbReference>
<dbReference type="EMBL" id="KZ305076">
    <property type="protein sequence ID" value="PIA29487.1"/>
    <property type="molecule type" value="Genomic_DNA"/>
</dbReference>
<dbReference type="STRING" id="218851.A0A2G5CF71"/>
<dbReference type="InterPro" id="IPR043145">
    <property type="entry name" value="Znf_ZZ_sf"/>
</dbReference>
<evidence type="ECO:0000313" key="7">
    <source>
        <dbReference type="Proteomes" id="UP000230069"/>
    </source>
</evidence>
<dbReference type="InParanoid" id="A0A2G5CF71"/>
<feature type="domain" description="ZZ-type" evidence="5">
    <location>
        <begin position="59"/>
        <end position="130"/>
    </location>
</feature>
<dbReference type="CDD" id="cd02338">
    <property type="entry name" value="ZZ_PCMF_like"/>
    <property type="match status" value="1"/>
</dbReference>
<gene>
    <name evidence="6" type="ORF">AQUCO_05900003v1</name>
</gene>
<dbReference type="GO" id="GO:0061630">
    <property type="term" value="F:ubiquitin protein ligase activity"/>
    <property type="evidence" value="ECO:0007669"/>
    <property type="project" value="TreeGrafter"/>
</dbReference>
<evidence type="ECO:0000256" key="3">
    <source>
        <dbReference type="ARBA" id="ARBA00022833"/>
    </source>
</evidence>
<dbReference type="PANTHER" id="PTHR15898">
    <property type="entry name" value="BIFUNCTIONAL APOPTOSIS REGULATOR"/>
    <property type="match status" value="1"/>
</dbReference>
<dbReference type="PROSITE" id="PS50135">
    <property type="entry name" value="ZF_ZZ_2"/>
    <property type="match status" value="1"/>
</dbReference>
<dbReference type="PANTHER" id="PTHR15898:SF13">
    <property type="entry name" value="BIFUNCTIONAL APOPTOSIS REGULATOR"/>
    <property type="match status" value="1"/>
</dbReference>
<sequence length="140" mass="16115">MLEQLNITSCPILVERFRKGDVSSSSSPIYNISIWSEQQTLIGRRTRREKSFQSDVNVHIGIRCDNCEINPIVGKRYKCKDCWEEHTRPEHGVGFDICEECYHTRSNHPDLVNQHHTLGHTFELIANRGDSSVPVHPDDT</sequence>
<dbReference type="Gene3D" id="3.30.60.90">
    <property type="match status" value="1"/>
</dbReference>
<accession>A0A2G5CF71</accession>
<dbReference type="SUPFAM" id="SSF57850">
    <property type="entry name" value="RING/U-box"/>
    <property type="match status" value="1"/>
</dbReference>
<reference evidence="6 7" key="1">
    <citation type="submission" date="2017-09" db="EMBL/GenBank/DDBJ databases">
        <title>WGS assembly of Aquilegia coerulea Goldsmith.</title>
        <authorList>
            <person name="Hodges S."/>
            <person name="Kramer E."/>
            <person name="Nordborg M."/>
            <person name="Tomkins J."/>
            <person name="Borevitz J."/>
            <person name="Derieg N."/>
            <person name="Yan J."/>
            <person name="Mihaltcheva S."/>
            <person name="Hayes R.D."/>
            <person name="Rokhsar D."/>
        </authorList>
    </citation>
    <scope>NUCLEOTIDE SEQUENCE [LARGE SCALE GENOMIC DNA]</scope>
    <source>
        <strain evidence="7">cv. Goldsmith</strain>
    </source>
</reference>
<dbReference type="OrthoDB" id="441278at2759"/>
<dbReference type="InterPro" id="IPR000433">
    <property type="entry name" value="Znf_ZZ"/>
</dbReference>
<evidence type="ECO:0000313" key="6">
    <source>
        <dbReference type="EMBL" id="PIA29487.1"/>
    </source>
</evidence>
<dbReference type="GO" id="GO:0008270">
    <property type="term" value="F:zinc ion binding"/>
    <property type="evidence" value="ECO:0007669"/>
    <property type="project" value="UniProtKB-KW"/>
</dbReference>
<evidence type="ECO:0000256" key="1">
    <source>
        <dbReference type="ARBA" id="ARBA00022723"/>
    </source>
</evidence>
<keyword evidence="7" id="KW-1185">Reference proteome</keyword>
<keyword evidence="2 4" id="KW-0863">Zinc-finger</keyword>
<organism evidence="6 7">
    <name type="scientific">Aquilegia coerulea</name>
    <name type="common">Rocky mountain columbine</name>
    <dbReference type="NCBI Taxonomy" id="218851"/>
    <lineage>
        <taxon>Eukaryota</taxon>
        <taxon>Viridiplantae</taxon>
        <taxon>Streptophyta</taxon>
        <taxon>Embryophyta</taxon>
        <taxon>Tracheophyta</taxon>
        <taxon>Spermatophyta</taxon>
        <taxon>Magnoliopsida</taxon>
        <taxon>Ranunculales</taxon>
        <taxon>Ranunculaceae</taxon>
        <taxon>Thalictroideae</taxon>
        <taxon>Aquilegia</taxon>
    </lineage>
</organism>
<protein>
    <recommendedName>
        <fullName evidence="5">ZZ-type domain-containing protein</fullName>
    </recommendedName>
</protein>
<evidence type="ECO:0000259" key="5">
    <source>
        <dbReference type="PROSITE" id="PS50135"/>
    </source>
</evidence>
<dbReference type="AlphaFoldDB" id="A0A2G5CF71"/>
<name>A0A2G5CF71_AQUCA</name>
<evidence type="ECO:0000256" key="2">
    <source>
        <dbReference type="ARBA" id="ARBA00022771"/>
    </source>
</evidence>
<proteinExistence type="predicted"/>